<dbReference type="EMBL" id="BLVO01000013">
    <property type="protein sequence ID" value="GFM33024.1"/>
    <property type="molecule type" value="Genomic_DNA"/>
</dbReference>
<gene>
    <name evidence="1" type="ORF">DSM101010T_13890</name>
</gene>
<evidence type="ECO:0000313" key="2">
    <source>
        <dbReference type="Proteomes" id="UP000503840"/>
    </source>
</evidence>
<reference evidence="1 2" key="1">
    <citation type="submission" date="2020-05" db="EMBL/GenBank/DDBJ databases">
        <title>Draft genome sequence of Desulfovibrio sp. strain HN2T.</title>
        <authorList>
            <person name="Ueno A."/>
            <person name="Tamazawa S."/>
            <person name="Tamamura S."/>
            <person name="Murakami T."/>
            <person name="Kiyama T."/>
            <person name="Inomata H."/>
            <person name="Amano Y."/>
            <person name="Miyakawa K."/>
            <person name="Tamaki H."/>
            <person name="Naganuma T."/>
            <person name="Kaneko K."/>
        </authorList>
    </citation>
    <scope>NUCLEOTIDE SEQUENCE [LARGE SCALE GENOMIC DNA]</scope>
    <source>
        <strain evidence="1 2">HN2</strain>
    </source>
</reference>
<comment type="caution">
    <text evidence="1">The sequence shown here is derived from an EMBL/GenBank/DDBJ whole genome shotgun (WGS) entry which is preliminary data.</text>
</comment>
<protein>
    <submittedName>
        <fullName evidence="1">Uncharacterized protein</fullName>
    </submittedName>
</protein>
<keyword evidence="2" id="KW-1185">Reference proteome</keyword>
<organism evidence="1 2">
    <name type="scientific">Desulfovibrio subterraneus</name>
    <dbReference type="NCBI Taxonomy" id="2718620"/>
    <lineage>
        <taxon>Bacteria</taxon>
        <taxon>Pseudomonadati</taxon>
        <taxon>Thermodesulfobacteriota</taxon>
        <taxon>Desulfovibrionia</taxon>
        <taxon>Desulfovibrionales</taxon>
        <taxon>Desulfovibrionaceae</taxon>
        <taxon>Desulfovibrio</taxon>
    </lineage>
</organism>
<sequence>MNSAHEQAKIIYIGYHPRTQDGSSPQSRPLSDSIAIMDAFNNEQCEGTLRAEVAKIAFSDLCAVAVMDTSMNKVWQYI</sequence>
<dbReference type="Proteomes" id="UP000503840">
    <property type="component" value="Unassembled WGS sequence"/>
</dbReference>
<dbReference type="AlphaFoldDB" id="A0A7J0BIW3"/>
<evidence type="ECO:0000313" key="1">
    <source>
        <dbReference type="EMBL" id="GFM33024.1"/>
    </source>
</evidence>
<name>A0A7J0BIW3_9BACT</name>
<dbReference type="RefSeq" id="WP_174404718.1">
    <property type="nucleotide sequence ID" value="NZ_BLVO01000013.1"/>
</dbReference>
<proteinExistence type="predicted"/>
<accession>A0A7J0BIW3</accession>